<dbReference type="Pfam" id="PF02536">
    <property type="entry name" value="mTERF"/>
    <property type="match status" value="1"/>
</dbReference>
<feature type="domain" description="MULE transposase N-terminal all-beta" evidence="4">
    <location>
        <begin position="32"/>
        <end position="128"/>
    </location>
</feature>
<gene>
    <name evidence="5" type="ORF">AT9943_LOCUS15100</name>
</gene>
<dbReference type="GO" id="GO:0003676">
    <property type="term" value="F:nucleic acid binding"/>
    <property type="evidence" value="ECO:0007669"/>
    <property type="project" value="InterPro"/>
</dbReference>
<dbReference type="Gene3D" id="1.25.70.10">
    <property type="entry name" value="Transcription termination factor 3, mitochondrial"/>
    <property type="match status" value="1"/>
</dbReference>
<dbReference type="SMART" id="SM00733">
    <property type="entry name" value="Mterf"/>
    <property type="match status" value="1"/>
</dbReference>
<keyword evidence="2" id="KW-0804">Transcription</keyword>
<dbReference type="GO" id="GO:0006353">
    <property type="term" value="P:DNA-templated transcription termination"/>
    <property type="evidence" value="ECO:0007669"/>
    <property type="project" value="UniProtKB-KW"/>
</dbReference>
<organism evidence="5 6">
    <name type="scientific">Arabidopsis thaliana</name>
    <name type="common">Mouse-ear cress</name>
    <dbReference type="NCBI Taxonomy" id="3702"/>
    <lineage>
        <taxon>Eukaryota</taxon>
        <taxon>Viridiplantae</taxon>
        <taxon>Streptophyta</taxon>
        <taxon>Embryophyta</taxon>
        <taxon>Tracheophyta</taxon>
        <taxon>Spermatophyta</taxon>
        <taxon>Magnoliopsida</taxon>
        <taxon>eudicotyledons</taxon>
        <taxon>Gunneridae</taxon>
        <taxon>Pentapetalae</taxon>
        <taxon>rosids</taxon>
        <taxon>malvids</taxon>
        <taxon>Brassicales</taxon>
        <taxon>Brassicaceae</taxon>
        <taxon>Camelineae</taxon>
        <taxon>Arabidopsis</taxon>
    </lineage>
</organism>
<dbReference type="InterPro" id="IPR018290">
    <property type="entry name" value="MULE_transposase_N"/>
</dbReference>
<evidence type="ECO:0000313" key="6">
    <source>
        <dbReference type="Proteomes" id="UP000516314"/>
    </source>
</evidence>
<evidence type="ECO:0000313" key="5">
    <source>
        <dbReference type="EMBL" id="CAD5327399.1"/>
    </source>
</evidence>
<reference evidence="5 6" key="1">
    <citation type="submission" date="2020-09" db="EMBL/GenBank/DDBJ databases">
        <authorList>
            <person name="Ashkenazy H."/>
        </authorList>
    </citation>
    <scope>NUCLEOTIDE SEQUENCE [LARGE SCALE GENOMIC DNA]</scope>
    <source>
        <strain evidence="6">cv. Cdm-0</strain>
    </source>
</reference>
<proteinExistence type="inferred from homology"/>
<evidence type="ECO:0000256" key="2">
    <source>
        <dbReference type="ARBA" id="ARBA00022472"/>
    </source>
</evidence>
<dbReference type="InterPro" id="IPR038538">
    <property type="entry name" value="MTERF_sf"/>
</dbReference>
<comment type="similarity">
    <text evidence="1">Belongs to the mTERF family.</text>
</comment>
<evidence type="ECO:0000256" key="3">
    <source>
        <dbReference type="ARBA" id="ARBA00022946"/>
    </source>
</evidence>
<evidence type="ECO:0000259" key="4">
    <source>
        <dbReference type="Pfam" id="PF10532"/>
    </source>
</evidence>
<dbReference type="EMBL" id="LR881469">
    <property type="protein sequence ID" value="CAD5327399.1"/>
    <property type="molecule type" value="Genomic_DNA"/>
</dbReference>
<dbReference type="InterPro" id="IPR003690">
    <property type="entry name" value="MTERF"/>
</dbReference>
<name>A0A7G2EYH0_ARATH</name>
<dbReference type="AlphaFoldDB" id="A0A7G2EYH0"/>
<keyword evidence="2" id="KW-0805">Transcription regulation</keyword>
<keyword evidence="2" id="KW-0806">Transcription termination</keyword>
<dbReference type="Proteomes" id="UP000516314">
    <property type="component" value="Chromosome 4"/>
</dbReference>
<protein>
    <submittedName>
        <fullName evidence="5">(thale cress) hypothetical protein</fullName>
    </submittedName>
</protein>
<dbReference type="GO" id="GO:0005737">
    <property type="term" value="C:cytoplasm"/>
    <property type="evidence" value="ECO:0007669"/>
    <property type="project" value="UniProtKB-ARBA"/>
</dbReference>
<evidence type="ECO:0000256" key="1">
    <source>
        <dbReference type="ARBA" id="ARBA00007692"/>
    </source>
</evidence>
<dbReference type="FunFam" id="1.25.70.10:FF:000013">
    <property type="entry name" value="uncharacterized protein LOC106769908"/>
    <property type="match status" value="1"/>
</dbReference>
<keyword evidence="3" id="KW-0809">Transit peptide</keyword>
<accession>A0A7G2EYH0</accession>
<dbReference type="Pfam" id="PF10532">
    <property type="entry name" value="Plant_all_beta"/>
    <property type="match status" value="1"/>
</dbReference>
<sequence>MKNKHTFIQFDNGYYSEEHEWISNNSLSGVLLRTSKRDTSIVDDDDFLGYLTVVNAKGIRPTLNVEVVNKESERVEQNSRVEGKSSVGINSEELNAFDVENGGVVTIFRGETAGGNCVNDEPIIEEANSVEEAIENADNRVFEEAMENVVIEDREHVDSRMDVAEDNGVDGRIEYYELPCVDAIFSESDFLFLPLYLSTRQCDLSSSVNELRVSSHTLGIFSPLASMEMVGNSLASPLATLGSAKCFRHSAVDLVTYTNVLPLRLNSSYHGVNGGVRTSSDSRSKWIVFSSTTQVETSNEDPKIWEECKEALSCFDFSVEEKDKILGKAFGHIHSPYWTEERVKENPKVETLNQILEFLRSLGLSDEDLHKVMKKFPEVLGCSLEEEMKPNIGILENQWGITGKQLRNLLLRNPKVLGYNVDCKGDCVAQCTRCWVRF</sequence>